<dbReference type="EMBL" id="NSIT01000118">
    <property type="protein sequence ID" value="PJE78882.1"/>
    <property type="molecule type" value="Genomic_DNA"/>
</dbReference>
<name>A0A2H9T6R1_9ZZZZ</name>
<reference evidence="1" key="1">
    <citation type="journal article" date="2017" name="Appl. Environ. Microbiol.">
        <title>Molecular characterization of an Endozoicomonas-like organism causing infection in king scallop Pecten maximus L.</title>
        <authorList>
            <person name="Cano I."/>
            <person name="van Aerle R."/>
            <person name="Ross S."/>
            <person name="Verner-Jeffreys D.W."/>
            <person name="Paley R.K."/>
            <person name="Rimmer G."/>
            <person name="Ryder D."/>
            <person name="Hooper P."/>
            <person name="Stone D."/>
            <person name="Feist S.W."/>
        </authorList>
    </citation>
    <scope>NUCLEOTIDE SEQUENCE</scope>
</reference>
<comment type="caution">
    <text evidence="1">The sequence shown here is derived from an EMBL/GenBank/DDBJ whole genome shotgun (WGS) entry which is preliminary data.</text>
</comment>
<dbReference type="AlphaFoldDB" id="A0A2H9T6R1"/>
<evidence type="ECO:0000313" key="1">
    <source>
        <dbReference type="EMBL" id="PJE78882.1"/>
    </source>
</evidence>
<organism evidence="1">
    <name type="scientific">invertebrate metagenome</name>
    <dbReference type="NCBI Taxonomy" id="1711999"/>
    <lineage>
        <taxon>unclassified sequences</taxon>
        <taxon>metagenomes</taxon>
        <taxon>organismal metagenomes</taxon>
    </lineage>
</organism>
<gene>
    <name evidence="1" type="ORF">CI610_02155</name>
</gene>
<protein>
    <submittedName>
        <fullName evidence="1">Uncharacterized protein</fullName>
    </submittedName>
</protein>
<sequence length="61" mass="7325">MFIQEKAVQKNRHLPKSINKNTLKNTVPDLKKIPLQLQLSKNTSLYLRVIKAYYFYHHKNQ</sequence>
<proteinExistence type="predicted"/>
<accession>A0A2H9T6R1</accession>